<dbReference type="EMBL" id="JACIEV010000009">
    <property type="protein sequence ID" value="MBB4155060.1"/>
    <property type="molecule type" value="Genomic_DNA"/>
</dbReference>
<evidence type="ECO:0000313" key="2">
    <source>
        <dbReference type="Proteomes" id="UP000529795"/>
    </source>
</evidence>
<sequence>MLALLSVLDGGFGPSSNDEVLAVYLSAVGLACSRRDLQERLEELARAGLVSLSRREALCVVELSRDGSDVAQGLVEHEGVARGSTDCPYR</sequence>
<comment type="caution">
    <text evidence="1">The sequence shown here is derived from an EMBL/GenBank/DDBJ whole genome shotgun (WGS) entry which is preliminary data.</text>
</comment>
<reference evidence="1 2" key="1">
    <citation type="submission" date="2020-08" db="EMBL/GenBank/DDBJ databases">
        <title>Genomic Encyclopedia of Type Strains, Phase IV (KMG-IV): sequencing the most valuable type-strain genomes for metagenomic binning, comparative biology and taxonomic classification.</title>
        <authorList>
            <person name="Goeker M."/>
        </authorList>
    </citation>
    <scope>NUCLEOTIDE SEQUENCE [LARGE SCALE GENOMIC DNA]</scope>
    <source>
        <strain evidence="1 2">YC6723</strain>
    </source>
</reference>
<dbReference type="AlphaFoldDB" id="A0A840FAK4"/>
<organism evidence="1 2">
    <name type="scientific">Sphingomonas jinjuensis</name>
    <dbReference type="NCBI Taxonomy" id="535907"/>
    <lineage>
        <taxon>Bacteria</taxon>
        <taxon>Pseudomonadati</taxon>
        <taxon>Pseudomonadota</taxon>
        <taxon>Alphaproteobacteria</taxon>
        <taxon>Sphingomonadales</taxon>
        <taxon>Sphingomonadaceae</taxon>
        <taxon>Sphingomonas</taxon>
    </lineage>
</organism>
<evidence type="ECO:0000313" key="1">
    <source>
        <dbReference type="EMBL" id="MBB4155060.1"/>
    </source>
</evidence>
<protein>
    <submittedName>
        <fullName evidence="1">Uncharacterized protein</fullName>
    </submittedName>
</protein>
<name>A0A840FAK4_9SPHN</name>
<accession>A0A840FAK4</accession>
<gene>
    <name evidence="1" type="ORF">GGQ80_002977</name>
</gene>
<keyword evidence="2" id="KW-1185">Reference proteome</keyword>
<dbReference type="Proteomes" id="UP000529795">
    <property type="component" value="Unassembled WGS sequence"/>
</dbReference>
<proteinExistence type="predicted"/>
<dbReference type="RefSeq" id="WP_183986194.1">
    <property type="nucleotide sequence ID" value="NZ_JACIEV010000009.1"/>
</dbReference>